<dbReference type="EMBL" id="JBBLZC010000039">
    <property type="protein sequence ID" value="MEK0085979.1"/>
    <property type="molecule type" value="Genomic_DNA"/>
</dbReference>
<dbReference type="InterPro" id="IPR001926">
    <property type="entry name" value="TrpB-like_PALP"/>
</dbReference>
<evidence type="ECO:0000256" key="4">
    <source>
        <dbReference type="ARBA" id="ARBA00023239"/>
    </source>
</evidence>
<dbReference type="Gene3D" id="3.30.70.260">
    <property type="match status" value="1"/>
</dbReference>
<dbReference type="Gene3D" id="3.40.50.1100">
    <property type="match status" value="2"/>
</dbReference>
<dbReference type="NCBIfam" id="NF005600">
    <property type="entry name" value="PRK07334.1"/>
    <property type="match status" value="1"/>
</dbReference>
<dbReference type="GO" id="GO:0004794">
    <property type="term" value="F:threonine deaminase activity"/>
    <property type="evidence" value="ECO:0007669"/>
    <property type="project" value="UniProtKB-EC"/>
</dbReference>
<feature type="domain" description="ACT" evidence="6">
    <location>
        <begin position="326"/>
        <end position="405"/>
    </location>
</feature>
<comment type="cofactor">
    <cofactor evidence="1">
        <name>pyridoxal 5'-phosphate</name>
        <dbReference type="ChEBI" id="CHEBI:597326"/>
    </cofactor>
</comment>
<dbReference type="InterPro" id="IPR036052">
    <property type="entry name" value="TrpB-like_PALP_sf"/>
</dbReference>
<comment type="caution">
    <text evidence="7">The sequence shown here is derived from an EMBL/GenBank/DDBJ whole genome shotgun (WGS) entry which is preliminary data.</text>
</comment>
<dbReference type="InterPro" id="IPR005789">
    <property type="entry name" value="Thr_deHydtase_catblc"/>
</dbReference>
<dbReference type="PROSITE" id="PS51671">
    <property type="entry name" value="ACT"/>
    <property type="match status" value="1"/>
</dbReference>
<dbReference type="Proteomes" id="UP001375743">
    <property type="component" value="Unassembled WGS sequence"/>
</dbReference>
<evidence type="ECO:0000256" key="2">
    <source>
        <dbReference type="ARBA" id="ARBA00010869"/>
    </source>
</evidence>
<dbReference type="SUPFAM" id="SSF53686">
    <property type="entry name" value="Tryptophan synthase beta subunit-like PLP-dependent enzymes"/>
    <property type="match status" value="1"/>
</dbReference>
<name>A0ABU8Y049_9PROT</name>
<dbReference type="CDD" id="cd01562">
    <property type="entry name" value="Thr-dehyd"/>
    <property type="match status" value="1"/>
</dbReference>
<keyword evidence="4 7" id="KW-0456">Lyase</keyword>
<evidence type="ECO:0000256" key="5">
    <source>
        <dbReference type="ARBA" id="ARBA00049406"/>
    </source>
</evidence>
<dbReference type="Pfam" id="PF00291">
    <property type="entry name" value="PALP"/>
    <property type="match status" value="1"/>
</dbReference>
<dbReference type="PANTHER" id="PTHR48078">
    <property type="entry name" value="THREONINE DEHYDRATASE, MITOCHONDRIAL-RELATED"/>
    <property type="match status" value="1"/>
</dbReference>
<comment type="similarity">
    <text evidence="2">Belongs to the serine/threonine dehydratase family.</text>
</comment>
<proteinExistence type="inferred from homology"/>
<dbReference type="InterPro" id="IPR050147">
    <property type="entry name" value="Ser/Thr_Dehydratase"/>
</dbReference>
<dbReference type="EC" id="4.3.1.19" evidence="7"/>
<dbReference type="InterPro" id="IPR044561">
    <property type="entry name" value="ACT_ThrD-II-like"/>
</dbReference>
<gene>
    <name evidence="7" type="ORF">U1T56_22720</name>
</gene>
<evidence type="ECO:0000259" key="6">
    <source>
        <dbReference type="PROSITE" id="PS51671"/>
    </source>
</evidence>
<dbReference type="RefSeq" id="WP_418161826.1">
    <property type="nucleotide sequence ID" value="NZ_JBBLZC010000039.1"/>
</dbReference>
<comment type="catalytic activity">
    <reaction evidence="5">
        <text>L-serine = pyruvate + NH4(+)</text>
        <dbReference type="Rhea" id="RHEA:19169"/>
        <dbReference type="ChEBI" id="CHEBI:15361"/>
        <dbReference type="ChEBI" id="CHEBI:28938"/>
        <dbReference type="ChEBI" id="CHEBI:33384"/>
        <dbReference type="EC" id="4.3.1.17"/>
    </reaction>
</comment>
<evidence type="ECO:0000256" key="3">
    <source>
        <dbReference type="ARBA" id="ARBA00022898"/>
    </source>
</evidence>
<dbReference type="NCBIfam" id="TIGR01127">
    <property type="entry name" value="ilvA_1Cterm"/>
    <property type="match status" value="1"/>
</dbReference>
<reference evidence="7 8" key="1">
    <citation type="submission" date="2024-01" db="EMBL/GenBank/DDBJ databases">
        <title>Multi-omics insights into the function and evolution of sodium benzoate biodegradation pathways in Benzoatithermus flavus gen. nov., sp. nov. from hot spring.</title>
        <authorList>
            <person name="Hu C.-J."/>
            <person name="Li W.-J."/>
        </authorList>
    </citation>
    <scope>NUCLEOTIDE SEQUENCE [LARGE SCALE GENOMIC DNA]</scope>
    <source>
        <strain evidence="7 8">SYSU G07066</strain>
    </source>
</reference>
<accession>A0ABU8Y049</accession>
<evidence type="ECO:0000256" key="1">
    <source>
        <dbReference type="ARBA" id="ARBA00001933"/>
    </source>
</evidence>
<dbReference type="CDD" id="cd04886">
    <property type="entry name" value="ACT_ThrD-II-like"/>
    <property type="match status" value="1"/>
</dbReference>
<keyword evidence="8" id="KW-1185">Reference proteome</keyword>
<dbReference type="Pfam" id="PF01842">
    <property type="entry name" value="ACT"/>
    <property type="match status" value="1"/>
</dbReference>
<dbReference type="InterPro" id="IPR002912">
    <property type="entry name" value="ACT_dom"/>
</dbReference>
<dbReference type="PANTHER" id="PTHR48078:SF6">
    <property type="entry name" value="L-THREONINE DEHYDRATASE CATABOLIC TDCB"/>
    <property type="match status" value="1"/>
</dbReference>
<protein>
    <submittedName>
        <fullName evidence="7">Threonine ammonia-lyase</fullName>
        <ecNumber evidence="7">4.3.1.19</ecNumber>
    </submittedName>
</protein>
<evidence type="ECO:0000313" key="8">
    <source>
        <dbReference type="Proteomes" id="UP001375743"/>
    </source>
</evidence>
<keyword evidence="3" id="KW-0663">Pyridoxal phosphate</keyword>
<evidence type="ECO:0000313" key="7">
    <source>
        <dbReference type="EMBL" id="MEK0085979.1"/>
    </source>
</evidence>
<sequence length="408" mass="43027">MTVTLEDVRAAAKRLEGQIVETPCLLSRTLSEMTGAEIWLKFENLQYTASFKERGAYNKLSRLTAEQRAAGVIAMSAGNHAQGVAYHARRLGIPATIVMPGQTPFVKVENTRRLGARVVLEGEGVEEAATRAAELGEQEGLTFIHPFDDPLVIAGQGTIALEMLAAAPDLDVLVVPIGGGGLIGGIATAAKTLKPEIEIVGVEAELYPSAYRRLRHRPSTVGGPTIAEGIAVKEPGGLTLPIIEHLVADVLLVEEAAIEAAIVQLLEIEKTVAEGAGAVGLAAINSHPERFRGRRVGLVISGGNIDSRLLSAVILRGLVRTQRLVRLRVSVPDSPGSLARIATTIANSGGNVVDVIHQRAFAKLSVKLADVDFTIETRTGEHAEEIARALVDAGFAVTRLGMDAGSGP</sequence>
<organism evidence="7 8">
    <name type="scientific">Benzoatithermus flavus</name>
    <dbReference type="NCBI Taxonomy" id="3108223"/>
    <lineage>
        <taxon>Bacteria</taxon>
        <taxon>Pseudomonadati</taxon>
        <taxon>Pseudomonadota</taxon>
        <taxon>Alphaproteobacteria</taxon>
        <taxon>Geminicoccales</taxon>
        <taxon>Geminicoccaceae</taxon>
        <taxon>Benzoatithermus</taxon>
    </lineage>
</organism>